<keyword evidence="3" id="KW-1185">Reference proteome</keyword>
<name>A0AAD8VA99_9PEZI</name>
<dbReference type="Proteomes" id="UP001230504">
    <property type="component" value="Unassembled WGS sequence"/>
</dbReference>
<feature type="compositionally biased region" description="Low complexity" evidence="1">
    <location>
        <begin position="119"/>
        <end position="134"/>
    </location>
</feature>
<evidence type="ECO:0000256" key="1">
    <source>
        <dbReference type="SAM" id="MobiDB-lite"/>
    </source>
</evidence>
<proteinExistence type="predicted"/>
<reference evidence="2" key="1">
    <citation type="submission" date="2021-06" db="EMBL/GenBank/DDBJ databases">
        <title>Comparative genomics, transcriptomics and evolutionary studies reveal genomic signatures of adaptation to plant cell wall in hemibiotrophic fungi.</title>
        <authorList>
            <consortium name="DOE Joint Genome Institute"/>
            <person name="Baroncelli R."/>
            <person name="Diaz J.F."/>
            <person name="Benocci T."/>
            <person name="Peng M."/>
            <person name="Battaglia E."/>
            <person name="Haridas S."/>
            <person name="Andreopoulos W."/>
            <person name="Labutti K."/>
            <person name="Pangilinan J."/>
            <person name="Floch G.L."/>
            <person name="Makela M.R."/>
            <person name="Henrissat B."/>
            <person name="Grigoriev I.V."/>
            <person name="Crouch J.A."/>
            <person name="De Vries R.P."/>
            <person name="Sukno S.A."/>
            <person name="Thon M.R."/>
        </authorList>
    </citation>
    <scope>NUCLEOTIDE SEQUENCE</scope>
    <source>
        <strain evidence="2">CBS 125086</strain>
    </source>
</reference>
<gene>
    <name evidence="2" type="ORF">LY79DRAFT_508281</name>
</gene>
<comment type="caution">
    <text evidence="2">The sequence shown here is derived from an EMBL/GenBank/DDBJ whole genome shotgun (WGS) entry which is preliminary data.</text>
</comment>
<protein>
    <submittedName>
        <fullName evidence="2">Uncharacterized protein</fullName>
    </submittedName>
</protein>
<sequence>MANNGPTIKIETGAQGSEAWDEERLELALDQLKLLHIKLRGLRTTIPIMLEPLSTKHSSPQAEFDSFIESVATAKKKVQDFQDLRKSDEITKIMDHVAQRRQEEPNGIKAWRTTDHPDWTMPTPTTTTTATEES</sequence>
<feature type="region of interest" description="Disordered" evidence="1">
    <location>
        <begin position="97"/>
        <end position="134"/>
    </location>
</feature>
<feature type="compositionally biased region" description="Basic and acidic residues" evidence="1">
    <location>
        <begin position="97"/>
        <end position="118"/>
    </location>
</feature>
<dbReference type="GeneID" id="85438160"/>
<accession>A0AAD8VA99</accession>
<dbReference type="RefSeq" id="XP_060418044.1">
    <property type="nucleotide sequence ID" value="XM_060553920.1"/>
</dbReference>
<evidence type="ECO:0000313" key="3">
    <source>
        <dbReference type="Proteomes" id="UP001230504"/>
    </source>
</evidence>
<dbReference type="EMBL" id="JAHLJV010000009">
    <property type="protein sequence ID" value="KAK1597230.1"/>
    <property type="molecule type" value="Genomic_DNA"/>
</dbReference>
<organism evidence="2 3">
    <name type="scientific">Colletotrichum navitas</name>
    <dbReference type="NCBI Taxonomy" id="681940"/>
    <lineage>
        <taxon>Eukaryota</taxon>
        <taxon>Fungi</taxon>
        <taxon>Dikarya</taxon>
        <taxon>Ascomycota</taxon>
        <taxon>Pezizomycotina</taxon>
        <taxon>Sordariomycetes</taxon>
        <taxon>Hypocreomycetidae</taxon>
        <taxon>Glomerellales</taxon>
        <taxon>Glomerellaceae</taxon>
        <taxon>Colletotrichum</taxon>
        <taxon>Colletotrichum graminicola species complex</taxon>
    </lineage>
</organism>
<evidence type="ECO:0000313" key="2">
    <source>
        <dbReference type="EMBL" id="KAK1597230.1"/>
    </source>
</evidence>
<dbReference type="AlphaFoldDB" id="A0AAD8VA99"/>